<evidence type="ECO:0000256" key="20">
    <source>
        <dbReference type="ARBA" id="ARBA00036757"/>
    </source>
</evidence>
<evidence type="ECO:0000256" key="12">
    <source>
        <dbReference type="ARBA" id="ARBA00023136"/>
    </source>
</evidence>
<comment type="catalytic activity">
    <reaction evidence="18">
        <text>alpha-N-glycoloylneuraminosyl-(2-&gt;3)-beta-D-galactosyl-(1-&gt;4)-N-acetyl-beta-D-glucosaminyl-(1-&gt;3)-beta-D-galactosyl-(1-&gt;4)-N-acetyl-beta-D-glucosaminyl-(1-&gt;3)-beta-D-galactosyl-(1-&gt;4)-beta-D-glucosyl-(1&lt;-&gt;1')-ceramide + GDP-beta-L-fucose = alpha-N-glycoloylneuraminosyl-(2-&gt;3)-beta-D-galactosyl-(1-&gt;4)-N-acetyl-beta-D-glucosaminyl-(1-&gt;3)-beta-D-galactosyl-(1-&gt;4)-[alpha-L-fucosyl-(1-&gt;3)]-N-acetyl-beta-D-glucosaminyl-(1-&gt;3)-beta-D-galactosyl-(1-&gt;4)-beta-D-glucosyl-(1&lt;-&gt;1')-ceramide + GDP + H(+)</text>
        <dbReference type="Rhea" id="RHEA:48388"/>
        <dbReference type="ChEBI" id="CHEBI:15378"/>
        <dbReference type="ChEBI" id="CHEBI:57273"/>
        <dbReference type="ChEBI" id="CHEBI:58189"/>
        <dbReference type="ChEBI" id="CHEBI:90383"/>
        <dbReference type="ChEBI" id="CHEBI:90384"/>
    </reaction>
    <physiologicalReaction direction="left-to-right" evidence="18">
        <dbReference type="Rhea" id="RHEA:48389"/>
    </physiologicalReaction>
</comment>
<dbReference type="Gene3D" id="3.40.50.11660">
    <property type="entry name" value="Glycosyl transferase family 10, C-terminal domain"/>
    <property type="match status" value="1"/>
</dbReference>
<keyword evidence="10 24" id="KW-0333">Golgi apparatus</keyword>
<evidence type="ECO:0000256" key="1">
    <source>
        <dbReference type="ARBA" id="ARBA00004922"/>
    </source>
</evidence>
<dbReference type="Proteomes" id="UP000515152">
    <property type="component" value="Chromosome 1"/>
</dbReference>
<dbReference type="Pfam" id="PF17039">
    <property type="entry name" value="Glyco_tran_10_N"/>
    <property type="match status" value="1"/>
</dbReference>
<evidence type="ECO:0000256" key="11">
    <source>
        <dbReference type="ARBA" id="ARBA00023098"/>
    </source>
</evidence>
<dbReference type="GeneID" id="105894945"/>
<sequence length="343" mass="39853">MARVQMKRKQVVLCVIPIVLMMHLMAKIFHSQESQPHQKDTILLIWFWPLGHEFEPDSCTSKFNIDGCHLTADRSLYTEADGVLLHQRDIAKDLSNLPKLHRPFFQQWVGMLFESPEDSSRIPGLDNFFNITMSYQEDADIVVHRKLVLKHRDTEESNPLPTKTKSFCRLDYGDQDESPERLKYYSDLKELITVEVLRQHTQNSAEVYSSAVKSCKFHLALESTKHSDEKTAEYMAEKLHNSLHWGTVPVVSGLSRKIYEGLIPRGAFIHVDDFNSPKELADYLSMLDENEDKYDQFLSWRKNFSVTHFAFPLEHACLACSYIRETTVPQVFSHIGQWEESRD</sequence>
<organism evidence="27 28">
    <name type="scientific">Clupea harengus</name>
    <name type="common">Atlantic herring</name>
    <dbReference type="NCBI Taxonomy" id="7950"/>
    <lineage>
        <taxon>Eukaryota</taxon>
        <taxon>Metazoa</taxon>
        <taxon>Chordata</taxon>
        <taxon>Craniata</taxon>
        <taxon>Vertebrata</taxon>
        <taxon>Euteleostomi</taxon>
        <taxon>Actinopterygii</taxon>
        <taxon>Neopterygii</taxon>
        <taxon>Teleostei</taxon>
        <taxon>Clupei</taxon>
        <taxon>Clupeiformes</taxon>
        <taxon>Clupeoidei</taxon>
        <taxon>Clupeidae</taxon>
        <taxon>Clupea</taxon>
    </lineage>
</organism>
<comment type="catalytic activity">
    <reaction evidence="15">
        <text>a beta-D-galactosyl-(1-&gt;4)-N-acetyl-beta-D-glucosaminyl derivative + GDP-beta-L-fucose = a beta-D-galactosyl-(1-&gt;4)-[alpha-L-fucosyl-(1-&gt;3)]-N-acetyl-beta-D-glucosaminyl derivative + GDP + H(+)</text>
        <dbReference type="Rhea" id="RHEA:14257"/>
        <dbReference type="ChEBI" id="CHEBI:15378"/>
        <dbReference type="ChEBI" id="CHEBI:57273"/>
        <dbReference type="ChEBI" id="CHEBI:58189"/>
        <dbReference type="ChEBI" id="CHEBI:133507"/>
        <dbReference type="ChEBI" id="CHEBI:137941"/>
        <dbReference type="EC" id="2.4.1.152"/>
    </reaction>
    <physiologicalReaction direction="left-to-right" evidence="15">
        <dbReference type="Rhea" id="RHEA:14258"/>
    </physiologicalReaction>
</comment>
<evidence type="ECO:0000256" key="14">
    <source>
        <dbReference type="ARBA" id="ARBA00023180"/>
    </source>
</evidence>
<proteinExistence type="inferred from homology"/>
<reference evidence="28" key="1">
    <citation type="submission" date="2025-08" db="UniProtKB">
        <authorList>
            <consortium name="RefSeq"/>
        </authorList>
    </citation>
    <scope>IDENTIFICATION</scope>
</reference>
<evidence type="ECO:0000256" key="9">
    <source>
        <dbReference type="ARBA" id="ARBA00022989"/>
    </source>
</evidence>
<evidence type="ECO:0000256" key="4">
    <source>
        <dbReference type="ARBA" id="ARBA00011738"/>
    </source>
</evidence>
<protein>
    <recommendedName>
        <fullName evidence="24">Fucosyltransferase</fullName>
        <ecNumber evidence="24">2.4.1.-</ecNumber>
    </recommendedName>
</protein>
<keyword evidence="13" id="KW-1015">Disulfide bond</keyword>
<keyword evidence="14" id="KW-0325">Glycoprotein</keyword>
<dbReference type="EC" id="2.4.1.-" evidence="24"/>
<evidence type="ECO:0000256" key="15">
    <source>
        <dbReference type="ARBA" id="ARBA00029329"/>
    </source>
</evidence>
<comment type="catalytic activity">
    <reaction evidence="20">
        <text>a neolactoside nLc4Cer + GDP-beta-L-fucose = a neolactoside III(3)-alpha-Fuc-nLc4Cer + GDP + H(+)</text>
        <dbReference type="Rhea" id="RHEA:48376"/>
        <dbReference type="ChEBI" id="CHEBI:15378"/>
        <dbReference type="ChEBI" id="CHEBI:57273"/>
        <dbReference type="ChEBI" id="CHEBI:58189"/>
        <dbReference type="ChEBI" id="CHEBI:90376"/>
        <dbReference type="ChEBI" id="CHEBI:90379"/>
    </reaction>
    <physiologicalReaction direction="left-to-right" evidence="20">
        <dbReference type="Rhea" id="RHEA:48377"/>
    </physiologicalReaction>
</comment>
<comment type="catalytic activity">
    <reaction evidence="23">
        <text>an alpha-L-Fuc-(1-&gt;2)-beta-D-Gal-(1-&gt;4)-beta-D-GlcNAc derivative + GDP-beta-L-fucose = an alpha-L-Fuc-(1-&gt;2)-beta-D-Gal-(1-&gt;4)-[alpha-L-Fuc-(1-&gt;3)]-beta-D-GlcNAc derivative + GDP + H(+)</text>
        <dbReference type="Rhea" id="RHEA:77191"/>
        <dbReference type="ChEBI" id="CHEBI:15378"/>
        <dbReference type="ChEBI" id="CHEBI:57273"/>
        <dbReference type="ChEBI" id="CHEBI:58189"/>
        <dbReference type="ChEBI" id="CHEBI:133510"/>
        <dbReference type="ChEBI" id="CHEBI:195560"/>
    </reaction>
    <physiologicalReaction direction="left-to-right" evidence="23">
        <dbReference type="Rhea" id="RHEA:77192"/>
    </physiologicalReaction>
</comment>
<keyword evidence="5 24" id="KW-0328">Glycosyltransferase</keyword>
<evidence type="ECO:0000256" key="21">
    <source>
        <dbReference type="ARBA" id="ARBA00037848"/>
    </source>
</evidence>
<gene>
    <name evidence="28" type="primary">LOC105894945</name>
</gene>
<dbReference type="InterPro" id="IPR038577">
    <property type="entry name" value="GT10-like_C_sf"/>
</dbReference>
<dbReference type="KEGG" id="char:105894945"/>
<keyword evidence="11" id="KW-0443">Lipid metabolism</keyword>
<comment type="catalytic activity">
    <reaction evidence="16">
        <text>alpha-D-galactosyl-(1-&gt;3)-beta-D-galactosyl-(1-&gt;4)-N-acetyl-beta-D-glucosaminyl-(1-&gt;3)-beta-D-galactosyl-(1-&gt;4)-beta-D-glucosyl-(1&lt;-&gt;1')-ceramide + GDP-beta-L-fucose = a neolactoside IV(3)-alpha-Gal,III(3)-alpha-Fuc-nLc4Cer + GDP + H(+)</text>
        <dbReference type="Rhea" id="RHEA:48380"/>
        <dbReference type="ChEBI" id="CHEBI:15378"/>
        <dbReference type="ChEBI" id="CHEBI:57273"/>
        <dbReference type="ChEBI" id="CHEBI:58189"/>
        <dbReference type="ChEBI" id="CHEBI:90380"/>
        <dbReference type="ChEBI" id="CHEBI:90381"/>
    </reaction>
    <physiologicalReaction direction="left-to-right" evidence="16">
        <dbReference type="Rhea" id="RHEA:48381"/>
    </physiologicalReaction>
</comment>
<accession>A0A6P3VNI2</accession>
<keyword evidence="9" id="KW-1133">Transmembrane helix</keyword>
<evidence type="ECO:0000313" key="27">
    <source>
        <dbReference type="Proteomes" id="UP000515152"/>
    </source>
</evidence>
<evidence type="ECO:0000256" key="23">
    <source>
        <dbReference type="ARBA" id="ARBA00043838"/>
    </source>
</evidence>
<comment type="pathway">
    <text evidence="1">Protein modification; protein glycosylation.</text>
</comment>
<evidence type="ECO:0000256" key="5">
    <source>
        <dbReference type="ARBA" id="ARBA00022676"/>
    </source>
</evidence>
<name>A0A6P3VNI2_CLUHA</name>
<keyword evidence="8" id="KW-0735">Signal-anchor</keyword>
<evidence type="ECO:0000256" key="18">
    <source>
        <dbReference type="ARBA" id="ARBA00036295"/>
    </source>
</evidence>
<evidence type="ECO:0000256" key="6">
    <source>
        <dbReference type="ARBA" id="ARBA00022679"/>
    </source>
</evidence>
<evidence type="ECO:0000256" key="2">
    <source>
        <dbReference type="ARBA" id="ARBA00004934"/>
    </source>
</evidence>
<evidence type="ECO:0000256" key="22">
    <source>
        <dbReference type="ARBA" id="ARBA00043828"/>
    </source>
</evidence>
<dbReference type="PANTHER" id="PTHR11929:SF10">
    <property type="entry name" value="4-GALACTOSYL-N-ACETYLGLUCOSAMINIDE 3-ALPHA-L-FUCOSYLTRANSFERASE 9"/>
    <property type="match status" value="1"/>
</dbReference>
<dbReference type="SUPFAM" id="SSF53756">
    <property type="entry name" value="UDP-Glycosyltransferase/glycogen phosphorylase"/>
    <property type="match status" value="1"/>
</dbReference>
<dbReference type="GO" id="GO:0006629">
    <property type="term" value="P:lipid metabolic process"/>
    <property type="evidence" value="ECO:0007669"/>
    <property type="project" value="UniProtKB-KW"/>
</dbReference>
<comment type="subcellular location">
    <subcellularLocation>
        <location evidence="24">Golgi apparatus</location>
        <location evidence="24">Golgi stack membrane</location>
        <topology evidence="24">Single-pass type II membrane protein</topology>
    </subcellularLocation>
    <subcellularLocation>
        <location evidence="21">Golgi apparatus</location>
        <location evidence="21">trans-Golgi network membrane</location>
        <topology evidence="21">Single-pass type II membrane protein</topology>
    </subcellularLocation>
</comment>
<evidence type="ECO:0000256" key="3">
    <source>
        <dbReference type="ARBA" id="ARBA00008919"/>
    </source>
</evidence>
<evidence type="ECO:0000256" key="7">
    <source>
        <dbReference type="ARBA" id="ARBA00022692"/>
    </source>
</evidence>
<comment type="catalytic activity">
    <reaction evidence="19">
        <text>an N-acetyl-alpha-neuraminyl-(2-&gt;3)-beta-D-galactosyl-(1-&gt;4)-N-acetyl-beta-D-glucosaminyl derivative + GDP-beta-L-fucose = an alpha-Neu5Ac-(2-&gt;3)-beta-D-Gal-(1-&gt;4)-[alpha-L-Fuc-(1-&gt;3)]-beta-D-GlcNAc derivative + GDP + H(+)</text>
        <dbReference type="Rhea" id="RHEA:56076"/>
        <dbReference type="ChEBI" id="CHEBI:15378"/>
        <dbReference type="ChEBI" id="CHEBI:57273"/>
        <dbReference type="ChEBI" id="CHEBI:58189"/>
        <dbReference type="ChEBI" id="CHEBI:136545"/>
        <dbReference type="ChEBI" id="CHEBI:139509"/>
    </reaction>
    <physiologicalReaction direction="left-to-right" evidence="19">
        <dbReference type="Rhea" id="RHEA:56077"/>
    </physiologicalReaction>
</comment>
<evidence type="ECO:0000256" key="16">
    <source>
        <dbReference type="ARBA" id="ARBA00036053"/>
    </source>
</evidence>
<dbReference type="AlphaFoldDB" id="A0A6P3VNI2"/>
<evidence type="ECO:0000256" key="10">
    <source>
        <dbReference type="ARBA" id="ARBA00023034"/>
    </source>
</evidence>
<comment type="catalytic activity">
    <reaction evidence="17">
        <text>an alpha-Neu5Ac-(2-&gt;3)-beta-D-Gal-(1-&gt;4)-beta-D-GlcNAc-(1-&gt;3)-beta-D-Gal-(1-&gt;4)-beta-D-GlcNAc derivative + GDP-beta-L-fucose = an alpha-Neu5Ac-(2-&gt;3)-beta-D-Gal-(1-&gt;4)-beta-D-GlcNAc-(1-&gt;3)-beta-D-Gal-(1-&gt;4)-[alpha-L-Fuc-(1-&gt;3)]-beta-D-GlcNAc derivative + GDP + H(+)</text>
        <dbReference type="Rhea" id="RHEA:68044"/>
        <dbReference type="ChEBI" id="CHEBI:15378"/>
        <dbReference type="ChEBI" id="CHEBI:57273"/>
        <dbReference type="ChEBI" id="CHEBI:58189"/>
        <dbReference type="ChEBI" id="CHEBI:145343"/>
        <dbReference type="ChEBI" id="CHEBI:176900"/>
    </reaction>
    <physiologicalReaction direction="left-to-right" evidence="17">
        <dbReference type="Rhea" id="RHEA:68045"/>
    </physiologicalReaction>
</comment>
<feature type="domain" description="Fucosyltransferase C-terminal" evidence="25">
    <location>
        <begin position="175"/>
        <end position="338"/>
    </location>
</feature>
<dbReference type="InterPro" id="IPR055270">
    <property type="entry name" value="Glyco_tran_10_C"/>
</dbReference>
<dbReference type="RefSeq" id="XP_012676957.2">
    <property type="nucleotide sequence ID" value="XM_012821503.2"/>
</dbReference>
<keyword evidence="6 24" id="KW-0808">Transferase</keyword>
<evidence type="ECO:0000256" key="8">
    <source>
        <dbReference type="ARBA" id="ARBA00022968"/>
    </source>
</evidence>
<evidence type="ECO:0000256" key="19">
    <source>
        <dbReference type="ARBA" id="ARBA00036481"/>
    </source>
</evidence>
<evidence type="ECO:0000259" key="26">
    <source>
        <dbReference type="Pfam" id="PF17039"/>
    </source>
</evidence>
<evidence type="ECO:0000313" key="28">
    <source>
        <dbReference type="RefSeq" id="XP_012676957.2"/>
    </source>
</evidence>
<evidence type="ECO:0000259" key="25">
    <source>
        <dbReference type="Pfam" id="PF00852"/>
    </source>
</evidence>
<evidence type="ECO:0000256" key="13">
    <source>
        <dbReference type="ARBA" id="ARBA00023157"/>
    </source>
</evidence>
<feature type="domain" description="Fucosyltransferase N-terminal" evidence="26">
    <location>
        <begin position="39"/>
        <end position="144"/>
    </location>
</feature>
<comment type="similarity">
    <text evidence="3 24">Belongs to the glycosyltransferase 10 family.</text>
</comment>
<keyword evidence="7 24" id="KW-0812">Transmembrane</keyword>
<dbReference type="PANTHER" id="PTHR11929">
    <property type="entry name" value="ALPHA- 1,3 -FUCOSYLTRANSFERASE"/>
    <property type="match status" value="1"/>
</dbReference>
<comment type="pathway">
    <text evidence="2">Glycolipid biosynthesis.</text>
</comment>
<keyword evidence="12" id="KW-0472">Membrane</keyword>
<dbReference type="InterPro" id="IPR031481">
    <property type="entry name" value="Glyco_tran_10_N"/>
</dbReference>
<comment type="subunit">
    <text evidence="4">Homodimer.</text>
</comment>
<dbReference type="Pfam" id="PF00852">
    <property type="entry name" value="Glyco_transf_10"/>
    <property type="match status" value="1"/>
</dbReference>
<evidence type="ECO:0000256" key="24">
    <source>
        <dbReference type="RuleBase" id="RU003832"/>
    </source>
</evidence>
<dbReference type="GO" id="GO:0032580">
    <property type="term" value="C:Golgi cisterna membrane"/>
    <property type="evidence" value="ECO:0007669"/>
    <property type="project" value="UniProtKB-SubCell"/>
</dbReference>
<dbReference type="UniPathway" id="UPA00378"/>
<dbReference type="GO" id="GO:0017083">
    <property type="term" value="F:4-galactosyl-N-acetylglucosaminide 3-alpha-L-fucosyltransferase activity"/>
    <property type="evidence" value="ECO:0007669"/>
    <property type="project" value="UniProtKB-EC"/>
</dbReference>
<dbReference type="InterPro" id="IPR001503">
    <property type="entry name" value="Glyco_trans_10"/>
</dbReference>
<keyword evidence="27" id="KW-1185">Reference proteome</keyword>
<dbReference type="OrthoDB" id="427096at2759"/>
<evidence type="ECO:0000256" key="17">
    <source>
        <dbReference type="ARBA" id="ARBA00036234"/>
    </source>
</evidence>
<comment type="catalytic activity">
    <reaction evidence="22">
        <text>beta-D-Gal-(1-&gt;4)-beta-D-GlcNAc-(1-&gt;3)-beta-D-Gal-(1-&gt;4)-D-Glc + GDP-beta-L-fucose = beta-D-Gal-(1-&gt;4)-[alpha-L-Fuc-(1-&gt;3)]-beta-D-GlcNAc-(1-&gt;3)-beta-D-Gal-(1-&gt;4)-D-Glc + GDP + H(+)</text>
        <dbReference type="Rhea" id="RHEA:77187"/>
        <dbReference type="ChEBI" id="CHEBI:15378"/>
        <dbReference type="ChEBI" id="CHEBI:57273"/>
        <dbReference type="ChEBI" id="CHEBI:58189"/>
        <dbReference type="ChEBI" id="CHEBI:60239"/>
        <dbReference type="ChEBI" id="CHEBI:61352"/>
    </reaction>
    <physiologicalReaction direction="left-to-right" evidence="22">
        <dbReference type="Rhea" id="RHEA:77188"/>
    </physiologicalReaction>
</comment>